<dbReference type="AlphaFoldDB" id="K6WWP2"/>
<dbReference type="InterPro" id="IPR036942">
    <property type="entry name" value="Beta-barrel_TonB_sf"/>
</dbReference>
<dbReference type="STRING" id="1127673.GLIP_0190"/>
<dbReference type="InterPro" id="IPR010104">
    <property type="entry name" value="TonB_rcpt_bac"/>
</dbReference>
<dbReference type="PANTHER" id="PTHR40980:SF3">
    <property type="entry name" value="TONB-DEPENDENT RECEPTOR-LIKE BETA-BARREL DOMAIN-CONTAINING PROTEIN"/>
    <property type="match status" value="1"/>
</dbReference>
<dbReference type="InterPro" id="IPR037066">
    <property type="entry name" value="Plug_dom_sf"/>
</dbReference>
<gene>
    <name evidence="8" type="ORF">GLIP_0190</name>
</gene>
<evidence type="ECO:0000313" key="9">
    <source>
        <dbReference type="Proteomes" id="UP000006334"/>
    </source>
</evidence>
<dbReference type="Gene3D" id="2.40.170.20">
    <property type="entry name" value="TonB-dependent receptor, beta-barrel domain"/>
    <property type="match status" value="1"/>
</dbReference>
<feature type="chain" id="PRO_5003898748" description="TonB-dependent receptor" evidence="5">
    <location>
        <begin position="26"/>
        <end position="1109"/>
    </location>
</feature>
<dbReference type="InterPro" id="IPR012910">
    <property type="entry name" value="Plug_dom"/>
</dbReference>
<comment type="subcellular location">
    <subcellularLocation>
        <location evidence="1 4">Cell outer membrane</location>
    </subcellularLocation>
</comment>
<organism evidence="8 9">
    <name type="scientific">Aliiglaciecola lipolytica E3</name>
    <dbReference type="NCBI Taxonomy" id="1127673"/>
    <lineage>
        <taxon>Bacteria</taxon>
        <taxon>Pseudomonadati</taxon>
        <taxon>Pseudomonadota</taxon>
        <taxon>Gammaproteobacteria</taxon>
        <taxon>Alteromonadales</taxon>
        <taxon>Alteromonadaceae</taxon>
        <taxon>Aliiglaciecola</taxon>
    </lineage>
</organism>
<dbReference type="Proteomes" id="UP000006334">
    <property type="component" value="Unassembled WGS sequence"/>
</dbReference>
<evidence type="ECO:0000256" key="2">
    <source>
        <dbReference type="ARBA" id="ARBA00023136"/>
    </source>
</evidence>
<keyword evidence="2 4" id="KW-0472">Membrane</keyword>
<reference evidence="8 9" key="1">
    <citation type="journal article" date="2017" name="Antonie Van Leeuwenhoek">
        <title>Rhizobium rhizosphaerae sp. nov., a novel species isolated from rice rhizosphere.</title>
        <authorList>
            <person name="Zhao J.J."/>
            <person name="Zhang J."/>
            <person name="Zhang R.J."/>
            <person name="Zhang C.W."/>
            <person name="Yin H.Q."/>
            <person name="Zhang X.X."/>
        </authorList>
    </citation>
    <scope>NUCLEOTIDE SEQUENCE [LARGE SCALE GENOMIC DNA]</scope>
    <source>
        <strain evidence="8 9">E3</strain>
    </source>
</reference>
<feature type="domain" description="TonB-dependent receptor-like beta-barrel" evidence="6">
    <location>
        <begin position="477"/>
        <end position="1075"/>
    </location>
</feature>
<dbReference type="NCBIfam" id="TIGR01782">
    <property type="entry name" value="TonB-Xanth-Caul"/>
    <property type="match status" value="1"/>
</dbReference>
<evidence type="ECO:0000313" key="8">
    <source>
        <dbReference type="EMBL" id="GAC12844.1"/>
    </source>
</evidence>
<evidence type="ECO:0000256" key="1">
    <source>
        <dbReference type="ARBA" id="ARBA00004442"/>
    </source>
</evidence>
<feature type="signal peptide" evidence="5">
    <location>
        <begin position="1"/>
        <end position="25"/>
    </location>
</feature>
<feature type="domain" description="TonB-dependent receptor plug" evidence="7">
    <location>
        <begin position="75"/>
        <end position="176"/>
    </location>
</feature>
<dbReference type="RefSeq" id="WP_008842664.1">
    <property type="nucleotide sequence ID" value="NZ_BAEN01000007.1"/>
</dbReference>
<keyword evidence="5" id="KW-0732">Signal</keyword>
<proteinExistence type="inferred from homology"/>
<evidence type="ECO:0000256" key="3">
    <source>
        <dbReference type="ARBA" id="ARBA00023237"/>
    </source>
</evidence>
<keyword evidence="3" id="KW-0998">Cell outer membrane</keyword>
<comment type="similarity">
    <text evidence="4">Belongs to the TonB-dependent receptor family.</text>
</comment>
<evidence type="ECO:0000259" key="6">
    <source>
        <dbReference type="Pfam" id="PF00593"/>
    </source>
</evidence>
<dbReference type="Gene3D" id="2.170.130.10">
    <property type="entry name" value="TonB-dependent receptor, plug domain"/>
    <property type="match status" value="1"/>
</dbReference>
<dbReference type="PANTHER" id="PTHR40980">
    <property type="entry name" value="PLUG DOMAIN-CONTAINING PROTEIN"/>
    <property type="match status" value="1"/>
</dbReference>
<keyword evidence="9" id="KW-1185">Reference proteome</keyword>
<evidence type="ECO:0008006" key="10">
    <source>
        <dbReference type="Google" id="ProtNLM"/>
    </source>
</evidence>
<dbReference type="OrthoDB" id="8727862at2"/>
<accession>K6WWP2</accession>
<evidence type="ECO:0000256" key="4">
    <source>
        <dbReference type="RuleBase" id="RU003357"/>
    </source>
</evidence>
<dbReference type="InterPro" id="IPR000531">
    <property type="entry name" value="Beta-barrel_TonB"/>
</dbReference>
<dbReference type="Pfam" id="PF07715">
    <property type="entry name" value="Plug"/>
    <property type="match status" value="1"/>
</dbReference>
<name>K6WWP2_9ALTE</name>
<dbReference type="GO" id="GO:0009279">
    <property type="term" value="C:cell outer membrane"/>
    <property type="evidence" value="ECO:0007669"/>
    <property type="project" value="UniProtKB-SubCell"/>
</dbReference>
<dbReference type="Pfam" id="PF00593">
    <property type="entry name" value="TonB_dep_Rec_b-barrel"/>
    <property type="match status" value="1"/>
</dbReference>
<sequence>MKQPWKTLPSLLAVSVLLAINPANAQDANEDLSEIEVSTETKKTLKEKDAEKEEVEVIEVSGLRTSLLKASEMKRQANRVIDVISAEDVGNFPDENVVESLQRVTGVQVIFGENGSAGAFQIRGVSQNRIELNGRSVAGGEGTNPSRDVNLADFPSELIDSLEVLKSPTASSTEGSLGATINLKTKRPLAIKKSFVNVNAKAKYGDEIDKTYPNLNLIGTRSWRDTDYGDFGALINLTYNDNRQGGDVLRVSNWGNVCPKYGVDNNNRTTLQQGQCGEGDQTVYRPNSFVLIDRNGQNEKKALAATFQWAPNDSSSYTLDIVHNRTLNHSTSDAFQINSLANWILPPEELGEDGFLYAYSNIQEGTAVTRTDNMGRVIDTVTPITAYDSVLGNVTRSTAQGGHNTTKQTTIALKGEWYFDDFTMKTDIAHSMSSHERHYMAVAYNPYLGNPVNQQDHRLRVDDPSVIGTDQATAIRQTGTDLSVDLTDPRTVGLVLNNGIDPNDLRTWRVGNFRDDGWKREPVSSAAKIDFEYSLGWGPVDTIEFGGRFARDVMENASRFRFVCNARWGYGPNGPNASSYNEEEHFDCEEPISAVELTQRYPGINTTHDGFYSEAGNVPSFTAFNLDMYRDNRELWNEISGFNDVGYTESQGENYTMTEDTSALYLMANLDGDLTNEITYRGNIGVRGVKTEVTSETYNALDSEGNPLKVELTNSYNNLLPSMNIAIAHQDYGLARFAAARTMVRPGLDRLLPVAQLNNFQGCAVYDPEDPQGVFNNGVPNLNLTQAEQERQIAQQYAIQNYYNGTTDVCPGIRSGTTNIGNIELEAQTSDNFDLSFERYWGKGNMVSLAFFYRKVQADLVTKRGVLGVPADPAGILTGIEDNGGYLVGEDISASPGLELWRIRTYYNGQGTVREGVELGYTQWLDFLPDFWSGFGFSLNYTYTDGNRPQATFIDSATEDALDLAALGITASGYEAQRDALDAMNEAGELPNGYELQDPTVLLPIQNMSRHSGNVSIFYDKGPINVRLAGNYRSKYYSGGTLNWPLYYDSVTRADFSSSYRVNKKLRVQFNINNITKAVSHRYRIDQQITDTSSYADRTYTLGMTYRFD</sequence>
<dbReference type="SUPFAM" id="SSF56935">
    <property type="entry name" value="Porins"/>
    <property type="match status" value="1"/>
</dbReference>
<protein>
    <recommendedName>
        <fullName evidence="10">TonB-dependent receptor</fullName>
    </recommendedName>
</protein>
<keyword evidence="4" id="KW-0798">TonB box</keyword>
<evidence type="ECO:0000259" key="7">
    <source>
        <dbReference type="Pfam" id="PF07715"/>
    </source>
</evidence>
<evidence type="ECO:0000256" key="5">
    <source>
        <dbReference type="SAM" id="SignalP"/>
    </source>
</evidence>
<comment type="caution">
    <text evidence="8">The sequence shown here is derived from an EMBL/GenBank/DDBJ whole genome shotgun (WGS) entry which is preliminary data.</text>
</comment>
<dbReference type="EMBL" id="BAEN01000007">
    <property type="protein sequence ID" value="GAC12844.1"/>
    <property type="molecule type" value="Genomic_DNA"/>
</dbReference>
<dbReference type="eggNOG" id="COG1629">
    <property type="taxonomic scope" value="Bacteria"/>
</dbReference>
<dbReference type="eggNOG" id="COG4771">
    <property type="taxonomic scope" value="Bacteria"/>
</dbReference>